<dbReference type="AlphaFoldDB" id="A0ABD5UZX6"/>
<evidence type="ECO:0000313" key="2">
    <source>
        <dbReference type="Proteomes" id="UP001596312"/>
    </source>
</evidence>
<keyword evidence="2" id="KW-1185">Reference proteome</keyword>
<dbReference type="RefSeq" id="WP_340603277.1">
    <property type="nucleotide sequence ID" value="NZ_JBBMXV010000002.1"/>
</dbReference>
<protein>
    <submittedName>
        <fullName evidence="1">Uncharacterized protein</fullName>
    </submittedName>
</protein>
<comment type="caution">
    <text evidence="1">The sequence shown here is derived from an EMBL/GenBank/DDBJ whole genome shotgun (WGS) entry which is preliminary data.</text>
</comment>
<name>A0ABD5UZX6_9EURY</name>
<accession>A0ABD5UZX6</accession>
<sequence>MTDTSEQVLEEARQHGETLTVRELVRMIERFHRPEGPGITHETVEAYDEAVAADAALPFAEGQIVASIEENLSDGERWHDTDAYYALGDDRVSIFPKVWHERLADTDDVREYVAVIEDDTSSETTESNAPRGGMGTGVPEQLLLDAIIVIDGVERETAKTRLENDRRDGGLVQDADQHPAARVYLPEETEDMRDDWLDY</sequence>
<dbReference type="EMBL" id="JBHSXQ010000002">
    <property type="protein sequence ID" value="MFC6904763.1"/>
    <property type="molecule type" value="Genomic_DNA"/>
</dbReference>
<dbReference type="Proteomes" id="UP001596312">
    <property type="component" value="Unassembled WGS sequence"/>
</dbReference>
<organism evidence="1 2">
    <name type="scientific">Halalkalicoccus tibetensis</name>
    <dbReference type="NCBI Taxonomy" id="175632"/>
    <lineage>
        <taxon>Archaea</taxon>
        <taxon>Methanobacteriati</taxon>
        <taxon>Methanobacteriota</taxon>
        <taxon>Stenosarchaea group</taxon>
        <taxon>Halobacteria</taxon>
        <taxon>Halobacteriales</taxon>
        <taxon>Halococcaceae</taxon>
        <taxon>Halalkalicoccus</taxon>
    </lineage>
</organism>
<reference evidence="1 2" key="1">
    <citation type="journal article" date="2019" name="Int. J. Syst. Evol. Microbiol.">
        <title>The Global Catalogue of Microorganisms (GCM) 10K type strain sequencing project: providing services to taxonomists for standard genome sequencing and annotation.</title>
        <authorList>
            <consortium name="The Broad Institute Genomics Platform"/>
            <consortium name="The Broad Institute Genome Sequencing Center for Infectious Disease"/>
            <person name="Wu L."/>
            <person name="Ma J."/>
        </authorList>
    </citation>
    <scope>NUCLEOTIDE SEQUENCE [LARGE SCALE GENOMIC DNA]</scope>
    <source>
        <strain evidence="1 2">CGMCC 1.3240</strain>
    </source>
</reference>
<proteinExistence type="predicted"/>
<evidence type="ECO:0000313" key="1">
    <source>
        <dbReference type="EMBL" id="MFC6904763.1"/>
    </source>
</evidence>
<gene>
    <name evidence="1" type="ORF">ACFQGH_06070</name>
</gene>